<gene>
    <name evidence="1" type="ORF">BKA15_000824</name>
</gene>
<keyword evidence="2" id="KW-1185">Reference proteome</keyword>
<dbReference type="AlphaFoldDB" id="A0A7Y9LAB4"/>
<comment type="caution">
    <text evidence="1">The sequence shown here is derived from an EMBL/GenBank/DDBJ whole genome shotgun (WGS) entry which is preliminary data.</text>
</comment>
<dbReference type="Proteomes" id="UP000569914">
    <property type="component" value="Unassembled WGS sequence"/>
</dbReference>
<protein>
    <recommendedName>
        <fullName evidence="3">XisI protein</fullName>
    </recommendedName>
</protein>
<evidence type="ECO:0000313" key="1">
    <source>
        <dbReference type="EMBL" id="NYE69495.1"/>
    </source>
</evidence>
<dbReference type="EMBL" id="JACCBU010000001">
    <property type="protein sequence ID" value="NYE69495.1"/>
    <property type="molecule type" value="Genomic_DNA"/>
</dbReference>
<accession>A0A7Y9LAB4</accession>
<sequence length="46" mass="5432">MTYRAQLIAQGMLQFHELQRDHEGLISFYVDDDAEILYIFNLVWAG</sequence>
<evidence type="ECO:0008006" key="3">
    <source>
        <dbReference type="Google" id="ProtNLM"/>
    </source>
</evidence>
<evidence type="ECO:0000313" key="2">
    <source>
        <dbReference type="Proteomes" id="UP000569914"/>
    </source>
</evidence>
<organism evidence="1 2">
    <name type="scientific">Microlunatus parietis</name>
    <dbReference type="NCBI Taxonomy" id="682979"/>
    <lineage>
        <taxon>Bacteria</taxon>
        <taxon>Bacillati</taxon>
        <taxon>Actinomycetota</taxon>
        <taxon>Actinomycetes</taxon>
        <taxon>Propionibacteriales</taxon>
        <taxon>Propionibacteriaceae</taxon>
        <taxon>Microlunatus</taxon>
    </lineage>
</organism>
<name>A0A7Y9LAB4_9ACTN</name>
<proteinExistence type="predicted"/>
<reference evidence="1 2" key="1">
    <citation type="submission" date="2020-07" db="EMBL/GenBank/DDBJ databases">
        <title>Sequencing the genomes of 1000 actinobacteria strains.</title>
        <authorList>
            <person name="Klenk H.-P."/>
        </authorList>
    </citation>
    <scope>NUCLEOTIDE SEQUENCE [LARGE SCALE GENOMIC DNA]</scope>
    <source>
        <strain evidence="1 2">DSM 22083</strain>
    </source>
</reference>